<dbReference type="EMBL" id="QAAD01000005">
    <property type="protein sequence ID" value="PTN09251.1"/>
    <property type="molecule type" value="Genomic_DNA"/>
</dbReference>
<dbReference type="Pfam" id="PF02470">
    <property type="entry name" value="MlaD"/>
    <property type="match status" value="1"/>
</dbReference>
<keyword evidence="1" id="KW-0812">Transmembrane</keyword>
<dbReference type="PANTHER" id="PTHR33371:SF4">
    <property type="entry name" value="INTERMEMBRANE PHOSPHOLIPID TRANSPORT SYSTEM BINDING PROTEIN MLAD"/>
    <property type="match status" value="1"/>
</dbReference>
<evidence type="ECO:0000256" key="1">
    <source>
        <dbReference type="SAM" id="Phobius"/>
    </source>
</evidence>
<dbReference type="PANTHER" id="PTHR33371">
    <property type="entry name" value="INTERMEMBRANE PHOSPHOLIPID TRANSPORT SYSTEM BINDING PROTEIN MLAD-RELATED"/>
    <property type="match status" value="1"/>
</dbReference>
<feature type="domain" description="Mce/MlaD" evidence="2">
    <location>
        <begin position="39"/>
        <end position="117"/>
    </location>
</feature>
<evidence type="ECO:0000313" key="3">
    <source>
        <dbReference type="EMBL" id="PTN09251.1"/>
    </source>
</evidence>
<dbReference type="OrthoDB" id="9771725at2"/>
<organism evidence="3 4">
    <name type="scientific">Mangrovibacterium marinum</name>
    <dbReference type="NCBI Taxonomy" id="1639118"/>
    <lineage>
        <taxon>Bacteria</taxon>
        <taxon>Pseudomonadati</taxon>
        <taxon>Bacteroidota</taxon>
        <taxon>Bacteroidia</taxon>
        <taxon>Marinilabiliales</taxon>
        <taxon>Prolixibacteraceae</taxon>
        <taxon>Mangrovibacterium</taxon>
    </lineage>
</organism>
<proteinExistence type="predicted"/>
<name>A0A2T5C3B1_9BACT</name>
<evidence type="ECO:0000259" key="2">
    <source>
        <dbReference type="Pfam" id="PF02470"/>
    </source>
</evidence>
<gene>
    <name evidence="3" type="ORF">C8N47_10591</name>
</gene>
<keyword evidence="4" id="KW-1185">Reference proteome</keyword>
<comment type="caution">
    <text evidence="3">The sequence shown here is derived from an EMBL/GenBank/DDBJ whole genome shotgun (WGS) entry which is preliminary data.</text>
</comment>
<dbReference type="AlphaFoldDB" id="A0A2T5C3B1"/>
<evidence type="ECO:0000313" key="4">
    <source>
        <dbReference type="Proteomes" id="UP000243525"/>
    </source>
</evidence>
<sequence>MMNAKHKTTKLGLLVSSGLLIFVMAIYYLGVKQNLFTDKITVTSYLHDAAGLIEGNKIRYAGVNVGTVSGVRIVTDTTVLVTMSIDKKVREFIRKDSKVEIGQEGIMGSKLLLIHPGTPESGQIEENDVLVSMRALTIDDLLQDAKKVIENTRIVSENLTEITEKINTGDGDLAILLNQNPVTPQIKAVSEQLIVVAKSADELIRKAANGNGDLGRLLNDSLITTNAVELLDNFDSVAREAANLFLMLQLFADKLNTGNGIVQALATDSTVILQIDSTIVNLNDGIDEIEKAAQAIRESWILNVFPGRKKKKQYP</sequence>
<dbReference type="RefSeq" id="WP_107821659.1">
    <property type="nucleotide sequence ID" value="NZ_OY782574.1"/>
</dbReference>
<accession>A0A2T5C3B1</accession>
<keyword evidence="1" id="KW-1133">Transmembrane helix</keyword>
<reference evidence="3 4" key="1">
    <citation type="submission" date="2018-04" db="EMBL/GenBank/DDBJ databases">
        <title>Genomic Encyclopedia of Archaeal and Bacterial Type Strains, Phase II (KMG-II): from individual species to whole genera.</title>
        <authorList>
            <person name="Goeker M."/>
        </authorList>
    </citation>
    <scope>NUCLEOTIDE SEQUENCE [LARGE SCALE GENOMIC DNA]</scope>
    <source>
        <strain evidence="3 4">DSM 28823</strain>
    </source>
</reference>
<dbReference type="InterPro" id="IPR003399">
    <property type="entry name" value="Mce/MlaD"/>
</dbReference>
<dbReference type="Proteomes" id="UP000243525">
    <property type="component" value="Unassembled WGS sequence"/>
</dbReference>
<feature type="transmembrane region" description="Helical" evidence="1">
    <location>
        <begin position="12"/>
        <end position="30"/>
    </location>
</feature>
<protein>
    <submittedName>
        <fullName evidence="3">ABC-type transporter Mla subunit MlaD</fullName>
    </submittedName>
</protein>
<dbReference type="InterPro" id="IPR052336">
    <property type="entry name" value="MlaD_Phospholipid_Transporter"/>
</dbReference>
<keyword evidence="1" id="KW-0472">Membrane</keyword>